<dbReference type="OrthoDB" id="8231503at2"/>
<keyword evidence="6" id="KW-1185">Reference proteome</keyword>
<evidence type="ECO:0000313" key="5">
    <source>
        <dbReference type="EMBL" id="RPE13085.1"/>
    </source>
</evidence>
<dbReference type="PROSITE" id="PS51118">
    <property type="entry name" value="HTH_HXLR"/>
    <property type="match status" value="1"/>
</dbReference>
<dbReference type="Gene3D" id="1.10.10.10">
    <property type="entry name" value="Winged helix-like DNA-binding domain superfamily/Winged helix DNA-binding domain"/>
    <property type="match status" value="1"/>
</dbReference>
<reference evidence="5 6" key="1">
    <citation type="submission" date="2018-11" db="EMBL/GenBank/DDBJ databases">
        <title>Chitinophaga lutea sp.nov., isolate from arsenic contaminated soil.</title>
        <authorList>
            <person name="Zong Y."/>
        </authorList>
    </citation>
    <scope>NUCLEOTIDE SEQUENCE [LARGE SCALE GENOMIC DNA]</scope>
    <source>
        <strain evidence="5 6">ZY74</strain>
    </source>
</reference>
<dbReference type="PANTHER" id="PTHR33204:SF29">
    <property type="entry name" value="TRANSCRIPTIONAL REGULATOR"/>
    <property type="match status" value="1"/>
</dbReference>
<evidence type="ECO:0000256" key="2">
    <source>
        <dbReference type="ARBA" id="ARBA00023125"/>
    </source>
</evidence>
<keyword evidence="3" id="KW-0804">Transcription</keyword>
<dbReference type="Pfam" id="PF01638">
    <property type="entry name" value="HxlR"/>
    <property type="match status" value="1"/>
</dbReference>
<evidence type="ECO:0000259" key="4">
    <source>
        <dbReference type="PROSITE" id="PS51118"/>
    </source>
</evidence>
<evidence type="ECO:0000256" key="3">
    <source>
        <dbReference type="ARBA" id="ARBA00023163"/>
    </source>
</evidence>
<evidence type="ECO:0000256" key="1">
    <source>
        <dbReference type="ARBA" id="ARBA00023015"/>
    </source>
</evidence>
<feature type="domain" description="HTH hxlR-type" evidence="4">
    <location>
        <begin position="12"/>
        <end position="110"/>
    </location>
</feature>
<evidence type="ECO:0000313" key="6">
    <source>
        <dbReference type="Proteomes" id="UP000278351"/>
    </source>
</evidence>
<keyword evidence="1" id="KW-0805">Transcription regulation</keyword>
<proteinExistence type="predicted"/>
<organism evidence="5 6">
    <name type="scientific">Chitinophaga lutea</name>
    <dbReference type="NCBI Taxonomy" id="2488634"/>
    <lineage>
        <taxon>Bacteria</taxon>
        <taxon>Pseudomonadati</taxon>
        <taxon>Bacteroidota</taxon>
        <taxon>Chitinophagia</taxon>
        <taxon>Chitinophagales</taxon>
        <taxon>Chitinophagaceae</taxon>
        <taxon>Chitinophaga</taxon>
    </lineage>
</organism>
<gene>
    <name evidence="5" type="ORF">EGT74_06000</name>
</gene>
<protein>
    <submittedName>
        <fullName evidence="5">Transcriptional regulator</fullName>
    </submittedName>
</protein>
<dbReference type="Proteomes" id="UP000278351">
    <property type="component" value="Unassembled WGS sequence"/>
</dbReference>
<dbReference type="InterPro" id="IPR036388">
    <property type="entry name" value="WH-like_DNA-bd_sf"/>
</dbReference>
<accession>A0A3N4Q0D1</accession>
<dbReference type="PANTHER" id="PTHR33204">
    <property type="entry name" value="TRANSCRIPTIONAL REGULATOR, MARR FAMILY"/>
    <property type="match status" value="1"/>
</dbReference>
<dbReference type="GO" id="GO:0003677">
    <property type="term" value="F:DNA binding"/>
    <property type="evidence" value="ECO:0007669"/>
    <property type="project" value="UniProtKB-KW"/>
</dbReference>
<dbReference type="InterPro" id="IPR002577">
    <property type="entry name" value="HTH_HxlR"/>
</dbReference>
<sequence>MYEKKIPENLDCGVSVAIKVLGGKWKACIIESIHRGVQRPSELHREITTAVPRVINMQLNELEALGVLGKKVYPGLPLKVEYFLTPLGLSIMPVIEAMDRWGNENRDYVVKMSDAMLSEQEDF</sequence>
<comment type="caution">
    <text evidence="5">The sequence shown here is derived from an EMBL/GenBank/DDBJ whole genome shotgun (WGS) entry which is preliminary data.</text>
</comment>
<name>A0A3N4Q0D1_9BACT</name>
<keyword evidence="2" id="KW-0238">DNA-binding</keyword>
<dbReference type="EMBL" id="RPDH01000001">
    <property type="protein sequence ID" value="RPE13085.1"/>
    <property type="molecule type" value="Genomic_DNA"/>
</dbReference>
<dbReference type="InterPro" id="IPR036390">
    <property type="entry name" value="WH_DNA-bd_sf"/>
</dbReference>
<dbReference type="AlphaFoldDB" id="A0A3N4Q0D1"/>
<dbReference type="SUPFAM" id="SSF46785">
    <property type="entry name" value="Winged helix' DNA-binding domain"/>
    <property type="match status" value="1"/>
</dbReference>
<dbReference type="RefSeq" id="WP_123845601.1">
    <property type="nucleotide sequence ID" value="NZ_RPDH01000001.1"/>
</dbReference>